<evidence type="ECO:0000313" key="1">
    <source>
        <dbReference type="EMBL" id="WAR00100.1"/>
    </source>
</evidence>
<accession>A0ABY7DU11</accession>
<name>A0ABY7DU11_MYAAR</name>
<evidence type="ECO:0000313" key="2">
    <source>
        <dbReference type="Proteomes" id="UP001164746"/>
    </source>
</evidence>
<protein>
    <submittedName>
        <fullName evidence="1">Uncharacterized protein</fullName>
    </submittedName>
</protein>
<reference evidence="1" key="1">
    <citation type="submission" date="2022-11" db="EMBL/GenBank/DDBJ databases">
        <title>Centuries of genome instability and evolution in soft-shell clam transmissible cancer (bioRxiv).</title>
        <authorList>
            <person name="Hart S.F.M."/>
            <person name="Yonemitsu M.A."/>
            <person name="Giersch R.M."/>
            <person name="Beal B.F."/>
            <person name="Arriagada G."/>
            <person name="Davis B.W."/>
            <person name="Ostrander E.A."/>
            <person name="Goff S.P."/>
            <person name="Metzger M.J."/>
        </authorList>
    </citation>
    <scope>NUCLEOTIDE SEQUENCE</scope>
    <source>
        <strain evidence="1">MELC-2E11</strain>
        <tissue evidence="1">Siphon/mantle</tissue>
    </source>
</reference>
<keyword evidence="2" id="KW-1185">Reference proteome</keyword>
<proteinExistence type="predicted"/>
<gene>
    <name evidence="1" type="ORF">MAR_024472</name>
</gene>
<dbReference type="EMBL" id="CP111014">
    <property type="protein sequence ID" value="WAR00100.1"/>
    <property type="molecule type" value="Genomic_DNA"/>
</dbReference>
<organism evidence="1 2">
    <name type="scientific">Mya arenaria</name>
    <name type="common">Soft-shell clam</name>
    <dbReference type="NCBI Taxonomy" id="6604"/>
    <lineage>
        <taxon>Eukaryota</taxon>
        <taxon>Metazoa</taxon>
        <taxon>Spiralia</taxon>
        <taxon>Lophotrochozoa</taxon>
        <taxon>Mollusca</taxon>
        <taxon>Bivalvia</taxon>
        <taxon>Autobranchia</taxon>
        <taxon>Heteroconchia</taxon>
        <taxon>Euheterodonta</taxon>
        <taxon>Imparidentia</taxon>
        <taxon>Neoheterodontei</taxon>
        <taxon>Myida</taxon>
        <taxon>Myoidea</taxon>
        <taxon>Myidae</taxon>
        <taxon>Mya</taxon>
    </lineage>
</organism>
<dbReference type="Proteomes" id="UP001164746">
    <property type="component" value="Chromosome 3"/>
</dbReference>
<sequence length="14" mass="1491">MGGASSERRSHQGM</sequence>